<sequence length="348" mass="37669">MADEMDAVVFEEHGGLDVLEHTTVDVPEIGPEEMLVDVKACALNRLDIFVREGIPGAHLELPHVSGGDIAGVVEAVGDRVDNVEPGDRVLVDPRITCGECEYCRKGETNRCSDDVHGNLGEEYWGGLAEYVAAPARNAIHMPDGAGFVETAALPIAYATAWRMLVSRAEADPGETALVLGASGGLGTAGVQIADYLGAEVYAATSSEEKAERARERGADHVINYEEEEFDRAIWNATDKRGVDIVFEHVGEATWEGSIRSLTNGGRIVTCGATTGPKATTDIRYLFTREETILGSRGWQRDELETVADLVWRGEFEPAIDRTLPLEEAIEGVEAMEDRDLTGKVVITQ</sequence>
<keyword evidence="1" id="KW-0521">NADP</keyword>
<dbReference type="GO" id="GO:0044281">
    <property type="term" value="P:small molecule metabolic process"/>
    <property type="evidence" value="ECO:0007669"/>
    <property type="project" value="UniProtKB-ARBA"/>
</dbReference>
<dbReference type="InterPro" id="IPR013154">
    <property type="entry name" value="ADH-like_N"/>
</dbReference>
<dbReference type="AlphaFoldDB" id="A0ABD5UQP5"/>
<evidence type="ECO:0000256" key="1">
    <source>
        <dbReference type="ARBA" id="ARBA00022857"/>
    </source>
</evidence>
<dbReference type="InterPro" id="IPR011032">
    <property type="entry name" value="GroES-like_sf"/>
</dbReference>
<dbReference type="PANTHER" id="PTHR44154">
    <property type="entry name" value="QUINONE OXIDOREDUCTASE"/>
    <property type="match status" value="1"/>
</dbReference>
<proteinExistence type="predicted"/>
<dbReference type="GO" id="GO:0016616">
    <property type="term" value="F:oxidoreductase activity, acting on the CH-OH group of donors, NAD or NADP as acceptor"/>
    <property type="evidence" value="ECO:0007669"/>
    <property type="project" value="UniProtKB-ARBA"/>
</dbReference>
<dbReference type="Pfam" id="PF08240">
    <property type="entry name" value="ADH_N"/>
    <property type="match status" value="1"/>
</dbReference>
<reference evidence="3 4" key="1">
    <citation type="journal article" date="2019" name="Int. J. Syst. Evol. Microbiol.">
        <title>The Global Catalogue of Microorganisms (GCM) 10K type strain sequencing project: providing services to taxonomists for standard genome sequencing and annotation.</title>
        <authorList>
            <consortium name="The Broad Institute Genomics Platform"/>
            <consortium name="The Broad Institute Genome Sequencing Center for Infectious Disease"/>
            <person name="Wu L."/>
            <person name="Ma J."/>
        </authorList>
    </citation>
    <scope>NUCLEOTIDE SEQUENCE [LARGE SCALE GENOMIC DNA]</scope>
    <source>
        <strain evidence="3 4">SKJ47</strain>
    </source>
</reference>
<dbReference type="SUPFAM" id="SSF50129">
    <property type="entry name" value="GroES-like"/>
    <property type="match status" value="1"/>
</dbReference>
<dbReference type="Gene3D" id="3.40.50.720">
    <property type="entry name" value="NAD(P)-binding Rossmann-like Domain"/>
    <property type="match status" value="1"/>
</dbReference>
<name>A0ABD5UQP5_9EURY</name>
<dbReference type="EMBL" id="JBHSXL010000003">
    <property type="protein sequence ID" value="MFC6891819.1"/>
    <property type="molecule type" value="Genomic_DNA"/>
</dbReference>
<dbReference type="InterPro" id="IPR013149">
    <property type="entry name" value="ADH-like_C"/>
</dbReference>
<dbReference type="PANTHER" id="PTHR44154:SF1">
    <property type="entry name" value="QUINONE OXIDOREDUCTASE"/>
    <property type="match status" value="1"/>
</dbReference>
<dbReference type="InterPro" id="IPR051603">
    <property type="entry name" value="Zinc-ADH_QOR/CCCR"/>
</dbReference>
<feature type="domain" description="Enoyl reductase (ER)" evidence="2">
    <location>
        <begin position="14"/>
        <end position="346"/>
    </location>
</feature>
<dbReference type="InterPro" id="IPR036291">
    <property type="entry name" value="NAD(P)-bd_dom_sf"/>
</dbReference>
<dbReference type="Pfam" id="PF00107">
    <property type="entry name" value="ADH_zinc_N"/>
    <property type="match status" value="1"/>
</dbReference>
<accession>A0ABD5UQP5</accession>
<dbReference type="Gene3D" id="3.90.180.10">
    <property type="entry name" value="Medium-chain alcohol dehydrogenases, catalytic domain"/>
    <property type="match status" value="1"/>
</dbReference>
<dbReference type="RefSeq" id="WP_379740788.1">
    <property type="nucleotide sequence ID" value="NZ_JBHSVN010000001.1"/>
</dbReference>
<gene>
    <name evidence="3" type="ORF">ACFQE9_04200</name>
</gene>
<evidence type="ECO:0000313" key="3">
    <source>
        <dbReference type="EMBL" id="MFC6891819.1"/>
    </source>
</evidence>
<comment type="caution">
    <text evidence="3">The sequence shown here is derived from an EMBL/GenBank/DDBJ whole genome shotgun (WGS) entry which is preliminary data.</text>
</comment>
<keyword evidence="4" id="KW-1185">Reference proteome</keyword>
<evidence type="ECO:0000259" key="2">
    <source>
        <dbReference type="SMART" id="SM00829"/>
    </source>
</evidence>
<dbReference type="GO" id="GO:0043168">
    <property type="term" value="F:anion binding"/>
    <property type="evidence" value="ECO:0007669"/>
    <property type="project" value="UniProtKB-ARBA"/>
</dbReference>
<dbReference type="GO" id="GO:0030554">
    <property type="term" value="F:adenyl nucleotide binding"/>
    <property type="evidence" value="ECO:0007669"/>
    <property type="project" value="UniProtKB-ARBA"/>
</dbReference>
<organism evidence="3 4">
    <name type="scientific">Halopenitus salinus</name>
    <dbReference type="NCBI Taxonomy" id="1198295"/>
    <lineage>
        <taxon>Archaea</taxon>
        <taxon>Methanobacteriati</taxon>
        <taxon>Methanobacteriota</taxon>
        <taxon>Stenosarchaea group</taxon>
        <taxon>Halobacteria</taxon>
        <taxon>Halobacteriales</taxon>
        <taxon>Haloferacaceae</taxon>
        <taxon>Halopenitus</taxon>
    </lineage>
</organism>
<dbReference type="InterPro" id="IPR020843">
    <property type="entry name" value="ER"/>
</dbReference>
<dbReference type="Proteomes" id="UP001596296">
    <property type="component" value="Unassembled WGS sequence"/>
</dbReference>
<protein>
    <submittedName>
        <fullName evidence="3">Zinc-binding dehydrogenase</fullName>
    </submittedName>
</protein>
<dbReference type="SUPFAM" id="SSF51735">
    <property type="entry name" value="NAD(P)-binding Rossmann-fold domains"/>
    <property type="match status" value="1"/>
</dbReference>
<evidence type="ECO:0000313" key="4">
    <source>
        <dbReference type="Proteomes" id="UP001596296"/>
    </source>
</evidence>
<dbReference type="SMART" id="SM00829">
    <property type="entry name" value="PKS_ER"/>
    <property type="match status" value="1"/>
</dbReference>